<comment type="subcellular location">
    <subcellularLocation>
        <location evidence="1">Cell membrane</location>
    </subcellularLocation>
</comment>
<feature type="domain" description="Ig-like" evidence="12">
    <location>
        <begin position="1305"/>
        <end position="1396"/>
    </location>
</feature>
<feature type="chain" id="PRO_5043561780" evidence="11">
    <location>
        <begin position="23"/>
        <end position="2336"/>
    </location>
</feature>
<keyword evidence="7" id="KW-0325">Glycoprotein</keyword>
<keyword evidence="5 10" id="KW-0472">Membrane</keyword>
<feature type="domain" description="Fibronectin type-III" evidence="13">
    <location>
        <begin position="1892"/>
        <end position="1986"/>
    </location>
</feature>
<gene>
    <name evidence="14" type="ORF">LARSCL_LOCUS8411</name>
</gene>
<dbReference type="InterPro" id="IPR036179">
    <property type="entry name" value="Ig-like_dom_sf"/>
</dbReference>
<dbReference type="EMBL" id="CAXIEN010000090">
    <property type="protein sequence ID" value="CAL1275987.1"/>
    <property type="molecule type" value="Genomic_DNA"/>
</dbReference>
<dbReference type="GO" id="GO:0008046">
    <property type="term" value="F:axon guidance receptor activity"/>
    <property type="evidence" value="ECO:0007669"/>
    <property type="project" value="TreeGrafter"/>
</dbReference>
<dbReference type="SUPFAM" id="SSF49265">
    <property type="entry name" value="Fibronectin type III"/>
    <property type="match status" value="2"/>
</dbReference>
<feature type="domain" description="Ig-like" evidence="12">
    <location>
        <begin position="1603"/>
        <end position="1690"/>
    </location>
</feature>
<dbReference type="PANTHER" id="PTHR45080:SF8">
    <property type="entry name" value="IG-LIKE DOMAIN-CONTAINING PROTEIN"/>
    <property type="match status" value="1"/>
</dbReference>
<feature type="signal peptide" evidence="11">
    <location>
        <begin position="1"/>
        <end position="22"/>
    </location>
</feature>
<feature type="domain" description="Ig-like" evidence="12">
    <location>
        <begin position="1106"/>
        <end position="1195"/>
    </location>
</feature>
<organism evidence="14 15">
    <name type="scientific">Larinioides sclopetarius</name>
    <dbReference type="NCBI Taxonomy" id="280406"/>
    <lineage>
        <taxon>Eukaryota</taxon>
        <taxon>Metazoa</taxon>
        <taxon>Ecdysozoa</taxon>
        <taxon>Arthropoda</taxon>
        <taxon>Chelicerata</taxon>
        <taxon>Arachnida</taxon>
        <taxon>Araneae</taxon>
        <taxon>Araneomorphae</taxon>
        <taxon>Entelegynae</taxon>
        <taxon>Araneoidea</taxon>
        <taxon>Araneidae</taxon>
        <taxon>Larinioides</taxon>
    </lineage>
</organism>
<dbReference type="InterPro" id="IPR003599">
    <property type="entry name" value="Ig_sub"/>
</dbReference>
<evidence type="ECO:0000256" key="5">
    <source>
        <dbReference type="ARBA" id="ARBA00023136"/>
    </source>
</evidence>
<dbReference type="PANTHER" id="PTHR45080">
    <property type="entry name" value="CONTACTIN 5"/>
    <property type="match status" value="1"/>
</dbReference>
<feature type="domain" description="Ig-like" evidence="12">
    <location>
        <begin position="711"/>
        <end position="802"/>
    </location>
</feature>
<dbReference type="FunFam" id="2.60.40.10:FF:000357">
    <property type="entry name" value="Fc receptor like 1"/>
    <property type="match status" value="3"/>
</dbReference>
<feature type="domain" description="Ig-like" evidence="12">
    <location>
        <begin position="1501"/>
        <end position="1590"/>
    </location>
</feature>
<feature type="domain" description="Ig-like" evidence="12">
    <location>
        <begin position="122"/>
        <end position="214"/>
    </location>
</feature>
<dbReference type="PROSITE" id="PS50835">
    <property type="entry name" value="IG_LIKE"/>
    <property type="match status" value="19"/>
</dbReference>
<evidence type="ECO:0000256" key="10">
    <source>
        <dbReference type="SAM" id="Phobius"/>
    </source>
</evidence>
<keyword evidence="3 11" id="KW-0732">Signal</keyword>
<evidence type="ECO:0000256" key="7">
    <source>
        <dbReference type="ARBA" id="ARBA00023180"/>
    </source>
</evidence>
<feature type="domain" description="Ig-like" evidence="12">
    <location>
        <begin position="909"/>
        <end position="1000"/>
    </location>
</feature>
<feature type="domain" description="Ig-like" evidence="12">
    <location>
        <begin position="424"/>
        <end position="509"/>
    </location>
</feature>
<dbReference type="SUPFAM" id="SSF48726">
    <property type="entry name" value="Immunoglobulin"/>
    <property type="match status" value="19"/>
</dbReference>
<dbReference type="FunFam" id="2.60.40.10:FF:000107">
    <property type="entry name" value="Myosin, light chain kinase a"/>
    <property type="match status" value="2"/>
</dbReference>
<feature type="domain" description="Ig-like" evidence="12">
    <location>
        <begin position="1695"/>
        <end position="1786"/>
    </location>
</feature>
<evidence type="ECO:0000256" key="9">
    <source>
        <dbReference type="SAM" id="MobiDB-lite"/>
    </source>
</evidence>
<feature type="transmembrane region" description="Helical" evidence="10">
    <location>
        <begin position="2204"/>
        <end position="2227"/>
    </location>
</feature>
<reference evidence="14 15" key="1">
    <citation type="submission" date="2024-04" db="EMBL/GenBank/DDBJ databases">
        <authorList>
            <person name="Rising A."/>
            <person name="Reimegard J."/>
            <person name="Sonavane S."/>
            <person name="Akerstrom W."/>
            <person name="Nylinder S."/>
            <person name="Hedman E."/>
            <person name="Kallberg Y."/>
        </authorList>
    </citation>
    <scope>NUCLEOTIDE SEQUENCE [LARGE SCALE GENOMIC DNA]</scope>
</reference>
<feature type="domain" description="Ig-like" evidence="12">
    <location>
        <begin position="1403"/>
        <end position="1492"/>
    </location>
</feature>
<evidence type="ECO:0000256" key="2">
    <source>
        <dbReference type="ARBA" id="ARBA00022475"/>
    </source>
</evidence>
<feature type="region of interest" description="Disordered" evidence="9">
    <location>
        <begin position="2298"/>
        <end position="2336"/>
    </location>
</feature>
<keyword evidence="8" id="KW-0393">Immunoglobulin domain</keyword>
<proteinExistence type="predicted"/>
<dbReference type="InterPro" id="IPR013783">
    <property type="entry name" value="Ig-like_fold"/>
</dbReference>
<feature type="domain" description="Ig-like" evidence="12">
    <location>
        <begin position="615"/>
        <end position="703"/>
    </location>
</feature>
<dbReference type="GO" id="GO:0043025">
    <property type="term" value="C:neuronal cell body"/>
    <property type="evidence" value="ECO:0007669"/>
    <property type="project" value="TreeGrafter"/>
</dbReference>
<dbReference type="InterPro" id="IPR007110">
    <property type="entry name" value="Ig-like_dom"/>
</dbReference>
<feature type="domain" description="Ig-like" evidence="12">
    <location>
        <begin position="26"/>
        <end position="113"/>
    </location>
</feature>
<evidence type="ECO:0000256" key="8">
    <source>
        <dbReference type="ARBA" id="ARBA00023319"/>
    </source>
</evidence>
<name>A0AAV1ZW97_9ARAC</name>
<dbReference type="CDD" id="cd00096">
    <property type="entry name" value="Ig"/>
    <property type="match status" value="2"/>
</dbReference>
<keyword evidence="10" id="KW-1133">Transmembrane helix</keyword>
<evidence type="ECO:0000259" key="12">
    <source>
        <dbReference type="PROSITE" id="PS50835"/>
    </source>
</evidence>
<dbReference type="SMART" id="SM00408">
    <property type="entry name" value="IGc2"/>
    <property type="match status" value="19"/>
</dbReference>
<dbReference type="GO" id="GO:0030424">
    <property type="term" value="C:axon"/>
    <property type="evidence" value="ECO:0007669"/>
    <property type="project" value="TreeGrafter"/>
</dbReference>
<feature type="domain" description="Ig-like" evidence="12">
    <location>
        <begin position="518"/>
        <end position="609"/>
    </location>
</feature>
<feature type="domain" description="Ig-like" evidence="12">
    <location>
        <begin position="1007"/>
        <end position="1094"/>
    </location>
</feature>
<feature type="domain" description="Fibronectin type-III" evidence="13">
    <location>
        <begin position="2091"/>
        <end position="2184"/>
    </location>
</feature>
<feature type="domain" description="Ig-like" evidence="12">
    <location>
        <begin position="226"/>
        <end position="311"/>
    </location>
</feature>
<sequence length="2336" mass="257456">MKTCNHFLYLCGVFLQIHLGLSDERPVLNPMFVPPNLAIGDNIQLLCTVKRGSHPVEIEWLHNGKKITSIQKHKILNYEDSSHLSIGKISPEDIGNYTCVAKNRNGQDSSTVTLIIEDYPQPPVSTPMFVPPNLVIGDITEIYCNIKRGSFPVNISWFHNNEELTNIQKYKIVNSETRSHLYIGKIKASDIGNYTCVASNRFGQDSGMGSVLIKGFGKEEIPILNPMFIPPNLALGDMTELSCTVKRGSLPISFEWFHNDKLIADHQKYKISNTQISSLFLIGQIAASDIGNYTCRASNSYGEDKKTANVLIEAQGSGETPVLSPMFIPPNLAIGDMTELSCTVKRGSLPITFEWYHNDRLIKDHQKYKISSSQISSHFLIGKVSGSDIGNYTCKASNAFGDDSKTESVLIEGLANEDKPILNPLVIPPNLALGDITELYCTMKRGILPINFKWFHNGEEIRSQHKYKILNIKTSSHLSLGKIEAIDIGNYTCKAINAYGYDSKSESVVIEGSEAEKPVLNPLHIPPNLSLGDNAELFCSLKRGSLPLIFKWLHNGKDITIINQNNIIVSKMSTSLSIGKIEASDIGNYTCVVSNRIGEDTATVQVLIEGVSEEPPVLNPMYVPPNLAIGDNIELFCIVKRGTYPVQLEWLHNDQKVTSLRKYKIINSESSSHLSIGKIQPEDIGNYTCVARNQYGHDSNTVILIIEAEEPILNPLLIPPNLSLGDNIELMCTLKRGSLPLTFKWLHNGIDVTEKMKKKIGMNQMSTYLSIGKLQASDIGNYTCVVNNRVGEDRVNVQVLIDVRGEGEKPVLNPMFIPPNLAVGDMTELTCTVKRGSLPITFTWYHNSQGVSDYHKYKISNSKIGSQFLIEKVTASDIGNYTCKASNIYGEDTKTESVIIEGVSANEPPTLNPLVIPPNLAIGDIAEIFCSVKRGSFPVTFKWYHNGFEVKSLHKYKILTSKSSSQFSIGEIEADDIGNYTCMTSNQYGEDSKTQSLLIEVEASEAPVLNPLLIPPNLALGDITEISCSIKRGNTPVIFKWLQNNIDLSNHPKYKISSTGSSSRFIIGQIHAKDIGNYTCIGENAFGQDDKTINLIIEGLSSENAPVLNPLLIPPNLSLGDITDILCTVKKGQFPLTYKWLHNDREITSRMKYKVTTVGSSSHLSIGKIDASDIGNYTCVVSNSFGEDKSTVQVVLEANRSEEPPILFPLMVPSNPSIGDNTEMLCSLKRGSLPVIFKWMYNNQDVTLTSKYKISSTDKSSHFSIGNIQPHDIGNYTCVATNNAGVDSKVTSIVIEASEGVSEPPVLYPLMVPSNPTLGDDADILCKLRRGSNPIKFEWFHNGNTIDIGSKTKVSTTDRRSLLSMGNIQVTDIGNYTCVATNAFGRDSKTESVLIEGCQKEIPVLHPLSIPPDLNIGDSLDIQCSLKRGTLPVTFEWKVNGFTPTKRIGIRINTSHKRSNYVIDNISASDVGNYTCVASNENGSDRVYATLDVEATSVGIPILHPLFIPPDLGLGDSLDIICSLKRGSPPVNFEWKLNAKEIKTYTGIRINTSERRSVCVIQSINHEHIGNYTCKASNNEGFDEVHTELKVEVCTAEKIELYPMLIPPNIGLGDPVDLTCSLRKGSLPVTFTWYQNGKMISNSSKQNIKIMHTSRRSVFSIEKLNPVSIGNYTCRAINDVGSDNESVLVYAEVPPHWTKEPMDTTAAKGSGLVVDCAATGHPVPRVSWNRQKGTDHRETIRNEGQWSTASNGSLIFSRIDESDAGVYVCEAHNGIGPGISKNIQISVHTPPELKKKFERVTVRRGHTARLMCEITGDQPLHVSWKKDNQDVNIQFGTRFEVVKDTTEYGTKSELLIHDSQKADVGSYVCQARNKFGEDEGKVKLIVLEPPSPPTGIRTSEVQTRSIRLSWQPSSSDEGLVENYVVRYWRNDEKRGKLHQVTLPAVQTSVTIPNLHPGTSYSVQVFAQNNVGQGDPSQPITFRTVEEAPDGAPLDLRVEPVSSKAIRVSWKPPQRHHWNGPLRGYYVGNKVAHSSSPFTYQTVETTDRRGGSLLIQGLLKATTYTIIVKAFNAAGSGPPTHEVQVTTLEEDPPSPPIVGVADVTASSVGIHWNIGSDKQPSVVQYLLEFREEGEEWDHIHLPGERTSFYLTGLKGSTRYELRLAAYNVFGRGEFSPTIDFTTGLAEISVPFSTTHSNIPFYFRPYFVIPVAASVVVIVTTVVIAWVCYKRMTLRQDRLLAACQPLDCRLMQARVPLQRGDTGFCDSAARPPSYTPPMGARHPVGVPDDDDAYDAPWDMANPGGQPGNAQAGSYTRLKSQMPNPGGAIVIGHQSGSSR</sequence>
<dbReference type="GO" id="GO:0050808">
    <property type="term" value="P:synapse organization"/>
    <property type="evidence" value="ECO:0007669"/>
    <property type="project" value="TreeGrafter"/>
</dbReference>
<dbReference type="GO" id="GO:0007156">
    <property type="term" value="P:homophilic cell adhesion via plasma membrane adhesion molecules"/>
    <property type="evidence" value="ECO:0007669"/>
    <property type="project" value="TreeGrafter"/>
</dbReference>
<protein>
    <submittedName>
        <fullName evidence="14">Uncharacterized protein</fullName>
    </submittedName>
</protein>
<dbReference type="InterPro" id="IPR036116">
    <property type="entry name" value="FN3_sf"/>
</dbReference>
<dbReference type="Pfam" id="PF00041">
    <property type="entry name" value="fn3"/>
    <property type="match status" value="3"/>
</dbReference>
<keyword evidence="6" id="KW-1015">Disulfide bond</keyword>
<dbReference type="Proteomes" id="UP001497382">
    <property type="component" value="Unassembled WGS sequence"/>
</dbReference>
<dbReference type="InterPro" id="IPR013098">
    <property type="entry name" value="Ig_I-set"/>
</dbReference>
<feature type="domain" description="Ig-like" evidence="12">
    <location>
        <begin position="810"/>
        <end position="901"/>
    </location>
</feature>
<evidence type="ECO:0000256" key="4">
    <source>
        <dbReference type="ARBA" id="ARBA00022737"/>
    </source>
</evidence>
<dbReference type="SMART" id="SM00409">
    <property type="entry name" value="IG"/>
    <property type="match status" value="20"/>
</dbReference>
<dbReference type="FunFam" id="2.60.40.10:FF:000104">
    <property type="entry name" value="Down syndrome cell adhesion molecule b"/>
    <property type="match status" value="1"/>
</dbReference>
<dbReference type="InterPro" id="IPR003961">
    <property type="entry name" value="FN3_dom"/>
</dbReference>
<feature type="domain" description="Ig-like" evidence="12">
    <location>
        <begin position="1791"/>
        <end position="1883"/>
    </location>
</feature>
<dbReference type="FunFam" id="2.60.40.10:FF:000333">
    <property type="entry name" value="Down syndrome cell adhesion molecule"/>
    <property type="match status" value="2"/>
</dbReference>
<dbReference type="Gene3D" id="2.60.40.10">
    <property type="entry name" value="Immunoglobulins"/>
    <property type="match status" value="22"/>
</dbReference>
<dbReference type="Pfam" id="PF00047">
    <property type="entry name" value="ig"/>
    <property type="match status" value="1"/>
</dbReference>
<evidence type="ECO:0000259" key="13">
    <source>
        <dbReference type="PROSITE" id="PS50853"/>
    </source>
</evidence>
<dbReference type="Pfam" id="PF13927">
    <property type="entry name" value="Ig_3"/>
    <property type="match status" value="3"/>
</dbReference>
<dbReference type="CDD" id="cd00063">
    <property type="entry name" value="FN3"/>
    <property type="match status" value="3"/>
</dbReference>
<evidence type="ECO:0000313" key="14">
    <source>
        <dbReference type="EMBL" id="CAL1275987.1"/>
    </source>
</evidence>
<dbReference type="Pfam" id="PF07679">
    <property type="entry name" value="I-set"/>
    <property type="match status" value="15"/>
</dbReference>
<keyword evidence="10" id="KW-0812">Transmembrane</keyword>
<dbReference type="InterPro" id="IPR013151">
    <property type="entry name" value="Immunoglobulin_dom"/>
</dbReference>
<feature type="domain" description="Ig-like" evidence="12">
    <location>
        <begin position="321"/>
        <end position="412"/>
    </location>
</feature>
<keyword evidence="4" id="KW-0677">Repeat</keyword>
<feature type="domain" description="Fibronectin type-III" evidence="13">
    <location>
        <begin position="1991"/>
        <end position="2089"/>
    </location>
</feature>
<keyword evidence="15" id="KW-1185">Reference proteome</keyword>
<evidence type="ECO:0000256" key="11">
    <source>
        <dbReference type="SAM" id="SignalP"/>
    </source>
</evidence>
<evidence type="ECO:0000256" key="3">
    <source>
        <dbReference type="ARBA" id="ARBA00022729"/>
    </source>
</evidence>
<keyword evidence="2" id="KW-1003">Cell membrane</keyword>
<feature type="domain" description="Ig-like" evidence="12">
    <location>
        <begin position="1205"/>
        <end position="1294"/>
    </location>
</feature>
<evidence type="ECO:0000313" key="15">
    <source>
        <dbReference type="Proteomes" id="UP001497382"/>
    </source>
</evidence>
<dbReference type="FunFam" id="2.60.40.10:FF:000028">
    <property type="entry name" value="Neuronal cell adhesion molecule"/>
    <property type="match status" value="2"/>
</dbReference>
<evidence type="ECO:0000256" key="6">
    <source>
        <dbReference type="ARBA" id="ARBA00023157"/>
    </source>
</evidence>
<accession>A0AAV1ZW97</accession>
<dbReference type="InterPro" id="IPR003598">
    <property type="entry name" value="Ig_sub2"/>
</dbReference>
<comment type="caution">
    <text evidence="14">The sequence shown here is derived from an EMBL/GenBank/DDBJ whole genome shotgun (WGS) entry which is preliminary data.</text>
</comment>
<dbReference type="GO" id="GO:0005886">
    <property type="term" value="C:plasma membrane"/>
    <property type="evidence" value="ECO:0007669"/>
    <property type="project" value="UniProtKB-SubCell"/>
</dbReference>
<dbReference type="SMART" id="SM00060">
    <property type="entry name" value="FN3"/>
    <property type="match status" value="3"/>
</dbReference>
<dbReference type="PROSITE" id="PS50853">
    <property type="entry name" value="FN3"/>
    <property type="match status" value="3"/>
</dbReference>
<evidence type="ECO:0000256" key="1">
    <source>
        <dbReference type="ARBA" id="ARBA00004236"/>
    </source>
</evidence>
<feature type="compositionally biased region" description="Polar residues" evidence="9">
    <location>
        <begin position="2305"/>
        <end position="2320"/>
    </location>
</feature>
<dbReference type="InterPro" id="IPR050958">
    <property type="entry name" value="Cell_Adh-Cytoskel_Orgn"/>
</dbReference>